<evidence type="ECO:0000313" key="1">
    <source>
        <dbReference type="EMBL" id="QGO06239.1"/>
    </source>
</evidence>
<dbReference type="Proteomes" id="UP000422232">
    <property type="component" value="Chromosome"/>
</dbReference>
<protein>
    <submittedName>
        <fullName evidence="1">Uncharacterized protein</fullName>
    </submittedName>
</protein>
<name>A0A9Q5VCF2_PISSA</name>
<dbReference type="RefSeq" id="WP_016209957.1">
    <property type="nucleotide sequence ID" value="NZ_CP012413.1"/>
</dbReference>
<gene>
    <name evidence="1" type="ORF">Psal009_02147</name>
</gene>
<accession>A0A9Q5VCF2</accession>
<proteinExistence type="predicted"/>
<keyword evidence="2" id="KW-1185">Reference proteome</keyword>
<dbReference type="EMBL" id="CP038908">
    <property type="protein sequence ID" value="QGO06239.1"/>
    <property type="molecule type" value="Genomic_DNA"/>
</dbReference>
<sequence>MDYNSTFTKVMRLYVGHRFFWKGDEISHEDVLSLSGHIIETLLRKVNLTYSFLFDSKISYSRKRLEGQSQESIHINSDKETAFILLLIVIDIMEEAVIKSGDDVYLDNYIK</sequence>
<dbReference type="AlphaFoldDB" id="A0A9Q5VCF2"/>
<organism evidence="1 2">
    <name type="scientific">Piscirickettsia salmonis</name>
    <dbReference type="NCBI Taxonomy" id="1238"/>
    <lineage>
        <taxon>Bacteria</taxon>
        <taxon>Pseudomonadati</taxon>
        <taxon>Pseudomonadota</taxon>
        <taxon>Gammaproteobacteria</taxon>
        <taxon>Thiotrichales</taxon>
        <taxon>Piscirickettsiaceae</taxon>
        <taxon>Piscirickettsia</taxon>
    </lineage>
</organism>
<reference evidence="1 2" key="1">
    <citation type="submission" date="2019-04" db="EMBL/GenBank/DDBJ databases">
        <title>Complete genome sequencing of Piscirickettsia salmonis strain Psal-009.</title>
        <authorList>
            <person name="Schober I."/>
            <person name="Bunk B."/>
            <person name="Sproer C."/>
            <person name="Carril G.P."/>
            <person name="Riedel T."/>
            <person name="Flores-Herrera P.A."/>
            <person name="Nourdin-Galindo G."/>
            <person name="Marshall S.H."/>
            <person name="Overmann J."/>
        </authorList>
    </citation>
    <scope>NUCLEOTIDE SEQUENCE [LARGE SCALE GENOMIC DNA]</scope>
    <source>
        <strain evidence="1 2">Psal-009</strain>
    </source>
</reference>
<evidence type="ECO:0000313" key="2">
    <source>
        <dbReference type="Proteomes" id="UP000422232"/>
    </source>
</evidence>